<dbReference type="EMBL" id="LGTL01000022">
    <property type="protein sequence ID" value="KPA75946.1"/>
    <property type="molecule type" value="Genomic_DNA"/>
</dbReference>
<proteinExistence type="predicted"/>
<dbReference type="GO" id="GO:0008270">
    <property type="term" value="F:zinc ion binding"/>
    <property type="evidence" value="ECO:0007669"/>
    <property type="project" value="UniProtKB-KW"/>
</dbReference>
<dbReference type="RefSeq" id="XP_015654385.1">
    <property type="nucleotide sequence ID" value="XM_015806990.1"/>
</dbReference>
<feature type="domain" description="RING-type" evidence="4">
    <location>
        <begin position="101"/>
        <end position="154"/>
    </location>
</feature>
<dbReference type="AlphaFoldDB" id="A0A0M9FU11"/>
<dbReference type="EMBL" id="LGTL01000022">
    <property type="protein sequence ID" value="KPA75947.1"/>
    <property type="molecule type" value="Genomic_DNA"/>
</dbReference>
<keyword evidence="1" id="KW-0863">Zinc-finger</keyword>
<keyword evidence="3" id="KW-1133">Transmembrane helix</keyword>
<dbReference type="GeneID" id="26908393"/>
<dbReference type="EMBL" id="LGTL01000022">
    <property type="protein sequence ID" value="KPA75949.1"/>
    <property type="molecule type" value="Genomic_DNA"/>
</dbReference>
<dbReference type="OrthoDB" id="1711136at2759"/>
<dbReference type="Gene3D" id="3.30.40.10">
    <property type="entry name" value="Zinc/RING finger domain, C3HC4 (zinc finger)"/>
    <property type="match status" value="1"/>
</dbReference>
<protein>
    <recommendedName>
        <fullName evidence="4">RING-type domain-containing protein</fullName>
    </recommendedName>
</protein>
<dbReference type="VEuPathDB" id="TriTrypDB:LpyrH10_22_0680"/>
<evidence type="ECO:0000313" key="5">
    <source>
        <dbReference type="EMBL" id="KPA75947.1"/>
    </source>
</evidence>
<comment type="caution">
    <text evidence="5">The sequence shown here is derived from an EMBL/GenBank/DDBJ whole genome shotgun (WGS) entry which is preliminary data.</text>
</comment>
<evidence type="ECO:0000256" key="2">
    <source>
        <dbReference type="SAM" id="MobiDB-lite"/>
    </source>
</evidence>
<dbReference type="PROSITE" id="PS50089">
    <property type="entry name" value="ZF_RING_2"/>
    <property type="match status" value="1"/>
</dbReference>
<dbReference type="RefSeq" id="XP_015654388.1">
    <property type="nucleotide sequence ID" value="XM_015806993.1"/>
</dbReference>
<keyword evidence="1" id="KW-0479">Metal-binding</keyword>
<dbReference type="RefSeq" id="XP_015654387.1">
    <property type="nucleotide sequence ID" value="XM_015806992.1"/>
</dbReference>
<evidence type="ECO:0000256" key="1">
    <source>
        <dbReference type="PROSITE-ProRule" id="PRU00175"/>
    </source>
</evidence>
<keyword evidence="3" id="KW-0812">Transmembrane</keyword>
<dbReference type="Proteomes" id="UP000037923">
    <property type="component" value="Unassembled WGS sequence"/>
</dbReference>
<sequence>MRPPSRPSASSNNDDRRGNRKRSDDDGGDGGGLVGALVVGAVFLAIAAVSYFSSKEPEAEAACEKDSGYYTLPKRGDRGDVASDDDGGSRCGGSSFAGPTCVCCRVRPQRFMFVKCRHICLCETCLIRMGRDYEDTKLQGSFDGAVKMPCPVCRQVSCVVETYAA</sequence>
<keyword evidence="1" id="KW-0862">Zinc</keyword>
<organism evidence="5 6">
    <name type="scientific">Leptomonas pyrrhocoris</name>
    <name type="common">Firebug parasite</name>
    <dbReference type="NCBI Taxonomy" id="157538"/>
    <lineage>
        <taxon>Eukaryota</taxon>
        <taxon>Discoba</taxon>
        <taxon>Euglenozoa</taxon>
        <taxon>Kinetoplastea</taxon>
        <taxon>Metakinetoplastina</taxon>
        <taxon>Trypanosomatida</taxon>
        <taxon>Trypanosomatidae</taxon>
        <taxon>Leishmaniinae</taxon>
        <taxon>Leptomonas</taxon>
    </lineage>
</organism>
<dbReference type="InterPro" id="IPR013083">
    <property type="entry name" value="Znf_RING/FYVE/PHD"/>
</dbReference>
<feature type="transmembrane region" description="Helical" evidence="3">
    <location>
        <begin position="32"/>
        <end position="52"/>
    </location>
</feature>
<accession>A0A0M9FU11</accession>
<feature type="compositionally biased region" description="Basic and acidic residues" evidence="2">
    <location>
        <begin position="13"/>
        <end position="25"/>
    </location>
</feature>
<name>A0A0M9FU11_LEPPY</name>
<keyword evidence="3" id="KW-0472">Membrane</keyword>
<evidence type="ECO:0000313" key="6">
    <source>
        <dbReference type="Proteomes" id="UP000037923"/>
    </source>
</evidence>
<dbReference type="EMBL" id="LGTL01000022">
    <property type="protein sequence ID" value="KPA75948.1"/>
    <property type="molecule type" value="Genomic_DNA"/>
</dbReference>
<dbReference type="EMBL" id="LGTL01000022">
    <property type="protein sequence ID" value="KPA75950.1"/>
    <property type="molecule type" value="Genomic_DNA"/>
</dbReference>
<keyword evidence="6" id="KW-1185">Reference proteome</keyword>
<feature type="region of interest" description="Disordered" evidence="2">
    <location>
        <begin position="1"/>
        <end position="29"/>
    </location>
</feature>
<reference evidence="5 6" key="1">
    <citation type="submission" date="2015-07" db="EMBL/GenBank/DDBJ databases">
        <title>High-quality genome of monoxenous trypanosomatid Leptomonas pyrrhocoris.</title>
        <authorList>
            <person name="Flegontov P."/>
            <person name="Butenko A."/>
            <person name="Firsov S."/>
            <person name="Vlcek C."/>
            <person name="Logacheva M.D."/>
            <person name="Field M."/>
            <person name="Filatov D."/>
            <person name="Flegontova O."/>
            <person name="Gerasimov E."/>
            <person name="Jackson A.P."/>
            <person name="Kelly S."/>
            <person name="Opperdoes F."/>
            <person name="O'Reilly A."/>
            <person name="Votypka J."/>
            <person name="Yurchenko V."/>
            <person name="Lukes J."/>
        </authorList>
    </citation>
    <scope>NUCLEOTIDE SEQUENCE [LARGE SCALE GENOMIC DNA]</scope>
    <source>
        <strain evidence="5">H10</strain>
    </source>
</reference>
<evidence type="ECO:0000259" key="4">
    <source>
        <dbReference type="PROSITE" id="PS50089"/>
    </source>
</evidence>
<dbReference type="RefSeq" id="XP_015654386.1">
    <property type="nucleotide sequence ID" value="XM_015806991.1"/>
</dbReference>
<dbReference type="OMA" id="GHICMCE"/>
<dbReference type="InterPro" id="IPR001841">
    <property type="entry name" value="Znf_RING"/>
</dbReference>
<gene>
    <name evidence="5" type="ORF">ABB37_08108</name>
</gene>
<dbReference type="RefSeq" id="XP_015654389.1">
    <property type="nucleotide sequence ID" value="XM_015806994.1"/>
</dbReference>
<evidence type="ECO:0000256" key="3">
    <source>
        <dbReference type="SAM" id="Phobius"/>
    </source>
</evidence>